<accession>A0A0B2WWZ1</accession>
<keyword evidence="3" id="KW-1185">Reference proteome</keyword>
<evidence type="ECO:0000256" key="1">
    <source>
        <dbReference type="SAM" id="MobiDB-lite"/>
    </source>
</evidence>
<comment type="caution">
    <text evidence="2">The sequence shown here is derived from an EMBL/GenBank/DDBJ whole genome shotgun (WGS) entry which is preliminary data.</text>
</comment>
<reference evidence="2 3" key="1">
    <citation type="journal article" date="2014" name="Proc. Natl. Acad. Sci. U.S.A.">
        <title>Trajectory and genomic determinants of fungal-pathogen speciation and host adaptation.</title>
        <authorList>
            <person name="Hu X."/>
            <person name="Xiao G."/>
            <person name="Zheng P."/>
            <person name="Shang Y."/>
            <person name="Su Y."/>
            <person name="Zhang X."/>
            <person name="Liu X."/>
            <person name="Zhan S."/>
            <person name="St Leger R.J."/>
            <person name="Wang C."/>
        </authorList>
    </citation>
    <scope>NUCLEOTIDE SEQUENCE [LARGE SCALE GENOMIC DNA]</scope>
    <source>
        <strain evidence="2 3">ARSEF 1941</strain>
    </source>
</reference>
<dbReference type="RefSeq" id="XP_040681797.1">
    <property type="nucleotide sequence ID" value="XM_040820309.1"/>
</dbReference>
<dbReference type="InterPro" id="IPR022190">
    <property type="entry name" value="DUF3716"/>
</dbReference>
<dbReference type="GeneID" id="63735965"/>
<protein>
    <submittedName>
        <fullName evidence="2">Uncharacterized protein</fullName>
    </submittedName>
</protein>
<name>A0A0B2WWZ1_METAS</name>
<dbReference type="STRING" id="1081103.A0A0B2WWZ1"/>
<proteinExistence type="predicted"/>
<dbReference type="OrthoDB" id="4174112at2759"/>
<dbReference type="EMBL" id="AZHE01000002">
    <property type="protein sequence ID" value="KHO00732.1"/>
    <property type="molecule type" value="Genomic_DNA"/>
</dbReference>
<evidence type="ECO:0000313" key="3">
    <source>
        <dbReference type="Proteomes" id="UP000030816"/>
    </source>
</evidence>
<gene>
    <name evidence="2" type="ORF">MAM_01510</name>
</gene>
<dbReference type="AlphaFoldDB" id="A0A0B2WWZ1"/>
<dbReference type="HOGENOM" id="CLU_883023_0_0_1"/>
<sequence length="315" mass="34124">MRDDPALGILFDQTMGAGWVGLQLGQHSLSESLHPPSPGSTEYASVSGCHAPSRTAADVAMDAYGHTLRIDGALCRKFAGEPARREPTQRRSDQKLNIERRRNVEALLAYITGEVAAQACKNCQKRNGPWTLCVVYEGQMCGSCSNCWFNASGSRCTFHGTLRGLRIKSCQPCLACPTLTRCDGLENNNPQPPHFASSLAVPASSTQAAHPVATTYQQLSTAAPPSTSLQPDIFQRLSADATRQFLSQTVGDIVSLTKKERYIARIESAAQELGMRLAEYDEYLQSPEAIAEQRLGQDQLSQSQAEDHSPGGPLS</sequence>
<feature type="region of interest" description="Disordered" evidence="1">
    <location>
        <begin position="289"/>
        <end position="315"/>
    </location>
</feature>
<dbReference type="Pfam" id="PF12511">
    <property type="entry name" value="DUF3716"/>
    <property type="match status" value="1"/>
</dbReference>
<evidence type="ECO:0000313" key="2">
    <source>
        <dbReference type="EMBL" id="KHO00732.1"/>
    </source>
</evidence>
<organism evidence="2 3">
    <name type="scientific">Metarhizium album (strain ARSEF 1941)</name>
    <dbReference type="NCBI Taxonomy" id="1081103"/>
    <lineage>
        <taxon>Eukaryota</taxon>
        <taxon>Fungi</taxon>
        <taxon>Dikarya</taxon>
        <taxon>Ascomycota</taxon>
        <taxon>Pezizomycotina</taxon>
        <taxon>Sordariomycetes</taxon>
        <taxon>Hypocreomycetidae</taxon>
        <taxon>Hypocreales</taxon>
        <taxon>Clavicipitaceae</taxon>
        <taxon>Metarhizium</taxon>
    </lineage>
</organism>
<dbReference type="Proteomes" id="UP000030816">
    <property type="component" value="Unassembled WGS sequence"/>
</dbReference>